<sequence>MADGASKPRPSSPSSPPAVATANNAPSPPWWAFDKESLRRRFRVLRMWSEVMEDGPTEPWGTAELDAFGREHPQEAQVVRDARSAGFVGAAAGLASGVASGLHTYRHARIGYGALMIGAFGALAGWLAAGELATLALVGLRPPVEPMVANARFLLWLGERQRGHAEESAAH</sequence>
<feature type="transmembrane region" description="Helical" evidence="2">
    <location>
        <begin position="110"/>
        <end position="129"/>
    </location>
</feature>
<organism evidence="3 4">
    <name type="scientific">Cyanidium caldarium</name>
    <name type="common">Red alga</name>
    <dbReference type="NCBI Taxonomy" id="2771"/>
    <lineage>
        <taxon>Eukaryota</taxon>
        <taxon>Rhodophyta</taxon>
        <taxon>Bangiophyceae</taxon>
        <taxon>Cyanidiales</taxon>
        <taxon>Cyanidiaceae</taxon>
        <taxon>Cyanidium</taxon>
    </lineage>
</organism>
<dbReference type="GO" id="GO:0045273">
    <property type="term" value="C:respiratory chain complex II (succinate dehydrogenase)"/>
    <property type="evidence" value="ECO:0007669"/>
    <property type="project" value="InterPro"/>
</dbReference>
<protein>
    <submittedName>
        <fullName evidence="3">Uncharacterized protein</fullName>
    </submittedName>
</protein>
<evidence type="ECO:0000256" key="2">
    <source>
        <dbReference type="SAM" id="Phobius"/>
    </source>
</evidence>
<feature type="region of interest" description="Disordered" evidence="1">
    <location>
        <begin position="1"/>
        <end position="30"/>
    </location>
</feature>
<dbReference type="PANTHER" id="PTHR36708">
    <property type="entry name" value="SUCCINATE DEHYDROGENASE SUBUNIT 6, MITOCHONDRIAL"/>
    <property type="match status" value="1"/>
</dbReference>
<keyword evidence="2" id="KW-0812">Transmembrane</keyword>
<reference evidence="3 4" key="1">
    <citation type="submission" date="2022-07" db="EMBL/GenBank/DDBJ databases">
        <title>Genome-wide signatures of adaptation to extreme environments.</title>
        <authorList>
            <person name="Cho C.H."/>
            <person name="Yoon H.S."/>
        </authorList>
    </citation>
    <scope>NUCLEOTIDE SEQUENCE [LARGE SCALE GENOMIC DNA]</scope>
    <source>
        <strain evidence="3 4">DBV 063 E5</strain>
    </source>
</reference>
<dbReference type="InterPro" id="IPR034574">
    <property type="entry name" value="SDH6"/>
</dbReference>
<keyword evidence="2" id="KW-0472">Membrane</keyword>
<comment type="caution">
    <text evidence="3">The sequence shown here is derived from an EMBL/GenBank/DDBJ whole genome shotgun (WGS) entry which is preliminary data.</text>
</comment>
<dbReference type="Proteomes" id="UP001301350">
    <property type="component" value="Unassembled WGS sequence"/>
</dbReference>
<dbReference type="PANTHER" id="PTHR36708:SF1">
    <property type="entry name" value="SUCCINATE DEHYDROGENASE SUBUNIT 6, MITOCHONDRIAL"/>
    <property type="match status" value="1"/>
</dbReference>
<gene>
    <name evidence="3" type="ORF">CDCA_CDCA15G4060</name>
</gene>
<keyword evidence="4" id="KW-1185">Reference proteome</keyword>
<evidence type="ECO:0000313" key="4">
    <source>
        <dbReference type="Proteomes" id="UP001301350"/>
    </source>
</evidence>
<keyword evidence="2" id="KW-1133">Transmembrane helix</keyword>
<dbReference type="AlphaFoldDB" id="A0AAV9J139"/>
<name>A0AAV9J139_CYACA</name>
<proteinExistence type="predicted"/>
<dbReference type="EMBL" id="JANCYW010000015">
    <property type="protein sequence ID" value="KAK4538035.1"/>
    <property type="molecule type" value="Genomic_DNA"/>
</dbReference>
<accession>A0AAV9J139</accession>
<evidence type="ECO:0000256" key="1">
    <source>
        <dbReference type="SAM" id="MobiDB-lite"/>
    </source>
</evidence>
<evidence type="ECO:0000313" key="3">
    <source>
        <dbReference type="EMBL" id="KAK4538035.1"/>
    </source>
</evidence>